<feature type="compositionally biased region" description="Basic residues" evidence="1">
    <location>
        <begin position="42"/>
        <end position="69"/>
    </location>
</feature>
<feature type="compositionally biased region" description="Low complexity" evidence="1">
    <location>
        <begin position="29"/>
        <end position="41"/>
    </location>
</feature>
<comment type="caution">
    <text evidence="2">The sequence shown here is derived from an EMBL/GenBank/DDBJ whole genome shotgun (WGS) entry which is preliminary data.</text>
</comment>
<feature type="compositionally biased region" description="Low complexity" evidence="1">
    <location>
        <begin position="86"/>
        <end position="109"/>
    </location>
</feature>
<feature type="region of interest" description="Disordered" evidence="1">
    <location>
        <begin position="29"/>
        <end position="70"/>
    </location>
</feature>
<name>A0A372ZNJ2_9ACTN</name>
<gene>
    <name evidence="2" type="ORF">DR950_04325</name>
</gene>
<dbReference type="EMBL" id="QVIG01000001">
    <property type="protein sequence ID" value="RGD57124.1"/>
    <property type="molecule type" value="Genomic_DNA"/>
</dbReference>
<proteinExistence type="predicted"/>
<evidence type="ECO:0000256" key="1">
    <source>
        <dbReference type="SAM" id="MobiDB-lite"/>
    </source>
</evidence>
<evidence type="ECO:0000313" key="3">
    <source>
        <dbReference type="Proteomes" id="UP000263377"/>
    </source>
</evidence>
<evidence type="ECO:0000313" key="2">
    <source>
        <dbReference type="EMBL" id="RGD57124.1"/>
    </source>
</evidence>
<feature type="region of interest" description="Disordered" evidence="1">
    <location>
        <begin position="86"/>
        <end position="115"/>
    </location>
</feature>
<keyword evidence="3" id="KW-1185">Reference proteome</keyword>
<dbReference type="AlphaFoldDB" id="A0A372ZNJ2"/>
<sequence>MCGSGSALSGACRTACRRAPGPCATRCAAAGRPVRPAAGPVRRGRRGRRTTRRAVRRGRSPGWSRRSRRPGTALRAAPWWAYAPVRRSAAPRSGRSARPPAATAAPWRAKVGRAG</sequence>
<organism evidence="2 3">
    <name type="scientific">Kitasatospora xanthocidica</name>
    <dbReference type="NCBI Taxonomy" id="83382"/>
    <lineage>
        <taxon>Bacteria</taxon>
        <taxon>Bacillati</taxon>
        <taxon>Actinomycetota</taxon>
        <taxon>Actinomycetes</taxon>
        <taxon>Kitasatosporales</taxon>
        <taxon>Streptomycetaceae</taxon>
        <taxon>Kitasatospora</taxon>
    </lineage>
</organism>
<reference evidence="2 3" key="1">
    <citation type="submission" date="2018-08" db="EMBL/GenBank/DDBJ databases">
        <title>Diversity &amp; Physiological Properties of Lignin-Decomposing Actinobacteria from Soil.</title>
        <authorList>
            <person name="Roh S.G."/>
            <person name="Kim S.B."/>
        </authorList>
    </citation>
    <scope>NUCLEOTIDE SEQUENCE [LARGE SCALE GENOMIC DNA]</scope>
    <source>
        <strain evidence="2 3">MMS17-GH009</strain>
    </source>
</reference>
<dbReference type="Proteomes" id="UP000263377">
    <property type="component" value="Unassembled WGS sequence"/>
</dbReference>
<accession>A0A372ZNJ2</accession>
<protein>
    <submittedName>
        <fullName evidence="2">Uncharacterized protein</fullName>
    </submittedName>
</protein>